<keyword evidence="2" id="KW-1185">Reference proteome</keyword>
<comment type="caution">
    <text evidence="1">The sequence shown here is derived from an EMBL/GenBank/DDBJ whole genome shotgun (WGS) entry which is preliminary data.</text>
</comment>
<organism evidence="1 2">
    <name type="scientific">Clostridium rhizosphaerae</name>
    <dbReference type="NCBI Taxonomy" id="2803861"/>
    <lineage>
        <taxon>Bacteria</taxon>
        <taxon>Bacillati</taxon>
        <taxon>Bacillota</taxon>
        <taxon>Clostridia</taxon>
        <taxon>Eubacteriales</taxon>
        <taxon>Clostridiaceae</taxon>
        <taxon>Clostridium</taxon>
    </lineage>
</organism>
<accession>A0ABS1T6W9</accession>
<reference evidence="1 2" key="1">
    <citation type="submission" date="2021-01" db="EMBL/GenBank/DDBJ databases">
        <title>Genome public.</title>
        <authorList>
            <person name="Liu C."/>
            <person name="Sun Q."/>
        </authorList>
    </citation>
    <scope>NUCLEOTIDE SEQUENCE [LARGE SCALE GENOMIC DNA]</scope>
    <source>
        <strain evidence="1 2">YIM B02515</strain>
    </source>
</reference>
<name>A0ABS1T6W9_9CLOT</name>
<sequence>MKIVIIPDIRVITLEHCLECQRAHLDIYVDEGCVITVKKADSCKNLKN</sequence>
<gene>
    <name evidence="1" type="ORF">JK636_04855</name>
</gene>
<proteinExistence type="predicted"/>
<evidence type="ECO:0000313" key="1">
    <source>
        <dbReference type="EMBL" id="MBL4935085.1"/>
    </source>
</evidence>
<protein>
    <submittedName>
        <fullName evidence="1">Uncharacterized protein</fullName>
    </submittedName>
</protein>
<dbReference type="RefSeq" id="WP_202747701.1">
    <property type="nucleotide sequence ID" value="NZ_JAESWC010000002.1"/>
</dbReference>
<dbReference type="Proteomes" id="UP000632377">
    <property type="component" value="Unassembled WGS sequence"/>
</dbReference>
<dbReference type="EMBL" id="JAESWC010000002">
    <property type="protein sequence ID" value="MBL4935085.1"/>
    <property type="molecule type" value="Genomic_DNA"/>
</dbReference>
<evidence type="ECO:0000313" key="2">
    <source>
        <dbReference type="Proteomes" id="UP000632377"/>
    </source>
</evidence>